<dbReference type="GO" id="GO:0016765">
    <property type="term" value="F:transferase activity, transferring alkyl or aryl (other than methyl) groups"/>
    <property type="evidence" value="ECO:0007669"/>
    <property type="project" value="UniProtKB-ARBA"/>
</dbReference>
<dbReference type="OrthoDB" id="9814909at2"/>
<dbReference type="PANTHER" id="PTHR31480">
    <property type="entry name" value="BIFUNCTIONAL LYCOPENE CYCLASE/PHYTOENE SYNTHASE"/>
    <property type="match status" value="1"/>
</dbReference>
<evidence type="ECO:0000313" key="1">
    <source>
        <dbReference type="EMBL" id="QCI68736.1"/>
    </source>
</evidence>
<dbReference type="RefSeq" id="WP_136964151.1">
    <property type="nucleotide sequence ID" value="NZ_CP039690.1"/>
</dbReference>
<keyword evidence="2" id="KW-1185">Reference proteome</keyword>
<dbReference type="AlphaFoldDB" id="A0A4D7BI38"/>
<dbReference type="KEGG" id="pstg:E8M01_33595"/>
<dbReference type="Pfam" id="PF00494">
    <property type="entry name" value="SQS_PSY"/>
    <property type="match status" value="1"/>
</dbReference>
<protein>
    <submittedName>
        <fullName evidence="1">Phytoene/squalene synthase family protein</fullName>
    </submittedName>
</protein>
<dbReference type="InterPro" id="IPR002060">
    <property type="entry name" value="Squ/phyt_synthse"/>
</dbReference>
<dbReference type="EMBL" id="CP039690">
    <property type="protein sequence ID" value="QCI68736.1"/>
    <property type="molecule type" value="Genomic_DNA"/>
</dbReference>
<gene>
    <name evidence="1" type="ORF">E8M01_33595</name>
</gene>
<dbReference type="Gene3D" id="1.10.600.10">
    <property type="entry name" value="Farnesyl Diphosphate Synthase"/>
    <property type="match status" value="1"/>
</dbReference>
<dbReference type="Proteomes" id="UP000298781">
    <property type="component" value="Chromosome"/>
</dbReference>
<dbReference type="InterPro" id="IPR008949">
    <property type="entry name" value="Isoprenoid_synthase_dom_sf"/>
</dbReference>
<evidence type="ECO:0000313" key="2">
    <source>
        <dbReference type="Proteomes" id="UP000298781"/>
    </source>
</evidence>
<dbReference type="SUPFAM" id="SSF48576">
    <property type="entry name" value="Terpenoid synthases"/>
    <property type="match status" value="1"/>
</dbReference>
<name>A0A4D7BI38_9HYPH</name>
<organism evidence="1 2">
    <name type="scientific">Phreatobacter stygius</name>
    <dbReference type="NCBI Taxonomy" id="1940610"/>
    <lineage>
        <taxon>Bacteria</taxon>
        <taxon>Pseudomonadati</taxon>
        <taxon>Pseudomonadota</taxon>
        <taxon>Alphaproteobacteria</taxon>
        <taxon>Hyphomicrobiales</taxon>
        <taxon>Phreatobacteraceae</taxon>
        <taxon>Phreatobacter</taxon>
    </lineage>
</organism>
<proteinExistence type="predicted"/>
<reference evidence="1 2" key="1">
    <citation type="submission" date="2019-04" db="EMBL/GenBank/DDBJ databases">
        <title>Phreatobacter aquaticus sp. nov.</title>
        <authorList>
            <person name="Choi A."/>
        </authorList>
    </citation>
    <scope>NUCLEOTIDE SEQUENCE [LARGE SCALE GENOMIC DNA]</scope>
    <source>
        <strain evidence="1 2">KCTC 52518</strain>
    </source>
</reference>
<sequence length="293" mass="31899">MAADGAANAFQACEDLVRTADKDRWLASLFVPAPLRADLMALYAFNIEVAGVRERVSAPLPGEVRLQWWRDVFDGEARGDVSGHPVAAALAQVIARRHLPAKPLIDLIDARVFDLYDDAMPSVADLEGYCGETSSALMQLAALVLADGRDPGTADIAGHAGVAYALTGLIRAFPLHAARGQIFVPADILARNGAQRDDILSGRSSDGISRALEDLRELARRHVAAAEALQGQVAVEVAAAFLPMALCRLYLDRMDQFIKAPFANQVEAPQWRRQWLLWRAARRARFGPRLADL</sequence>
<accession>A0A4D7BI38</accession>